<evidence type="ECO:0000313" key="6">
    <source>
        <dbReference type="EMBL" id="ODV58936.1"/>
    </source>
</evidence>
<dbReference type="InterPro" id="IPR001680">
    <property type="entry name" value="WD40_rpt"/>
</dbReference>
<feature type="repeat" description="WD" evidence="5">
    <location>
        <begin position="224"/>
        <end position="256"/>
    </location>
</feature>
<feature type="repeat" description="WD" evidence="5">
    <location>
        <begin position="71"/>
        <end position="113"/>
    </location>
</feature>
<dbReference type="Gene3D" id="2.130.10.10">
    <property type="entry name" value="YVTN repeat-like/Quinoprotein amine dehydrogenase"/>
    <property type="match status" value="1"/>
</dbReference>
<dbReference type="GO" id="GO:0006397">
    <property type="term" value="P:mRNA processing"/>
    <property type="evidence" value="ECO:0007669"/>
    <property type="project" value="UniProtKB-KW"/>
</dbReference>
<dbReference type="PROSITE" id="PS00678">
    <property type="entry name" value="WD_REPEATS_1"/>
    <property type="match status" value="1"/>
</dbReference>
<accession>A0A1D2VBE0</accession>
<dbReference type="PANTHER" id="PTHR44006:SF1">
    <property type="entry name" value="U5 SMALL NUCLEAR RIBONUCLEOPROTEIN 40 KDA PROTEIN"/>
    <property type="match status" value="1"/>
</dbReference>
<dbReference type="EMBL" id="KV454488">
    <property type="protein sequence ID" value="ODV58936.1"/>
    <property type="molecule type" value="Genomic_DNA"/>
</dbReference>
<dbReference type="RefSeq" id="XP_020045243.1">
    <property type="nucleotide sequence ID" value="XM_020188805.1"/>
</dbReference>
<organism evidence="6 7">
    <name type="scientific">Ascoidea rubescens DSM 1968</name>
    <dbReference type="NCBI Taxonomy" id="1344418"/>
    <lineage>
        <taxon>Eukaryota</taxon>
        <taxon>Fungi</taxon>
        <taxon>Dikarya</taxon>
        <taxon>Ascomycota</taxon>
        <taxon>Saccharomycotina</taxon>
        <taxon>Saccharomycetes</taxon>
        <taxon>Ascoideaceae</taxon>
        <taxon>Ascoidea</taxon>
    </lineage>
</organism>
<reference evidence="7" key="1">
    <citation type="submission" date="2016-05" db="EMBL/GenBank/DDBJ databases">
        <title>Comparative genomics of biotechnologically important yeasts.</title>
        <authorList>
            <consortium name="DOE Joint Genome Institute"/>
            <person name="Riley R."/>
            <person name="Haridas S."/>
            <person name="Wolfe K.H."/>
            <person name="Lopes M.R."/>
            <person name="Hittinger C.T."/>
            <person name="Goker M."/>
            <person name="Salamov A."/>
            <person name="Wisecaver J."/>
            <person name="Long T.M."/>
            <person name="Aerts A.L."/>
            <person name="Barry K."/>
            <person name="Choi C."/>
            <person name="Clum A."/>
            <person name="Coughlan A.Y."/>
            <person name="Deshpande S."/>
            <person name="Douglass A.P."/>
            <person name="Hanson S.J."/>
            <person name="Klenk H.-P."/>
            <person name="Labutti K."/>
            <person name="Lapidus A."/>
            <person name="Lindquist E."/>
            <person name="Lipzen A."/>
            <person name="Meier-Kolthoff J.P."/>
            <person name="Ohm R.A."/>
            <person name="Otillar R.P."/>
            <person name="Pangilinan J."/>
            <person name="Peng Y."/>
            <person name="Rokas A."/>
            <person name="Rosa C.A."/>
            <person name="Scheuner C."/>
            <person name="Sibirny A.A."/>
            <person name="Slot J.C."/>
            <person name="Stielow J.B."/>
            <person name="Sun H."/>
            <person name="Kurtzman C.P."/>
            <person name="Blackwell M."/>
            <person name="Grigoriev I.V."/>
            <person name="Jeffries T.W."/>
        </authorList>
    </citation>
    <scope>NUCLEOTIDE SEQUENCE [LARGE SCALE GENOMIC DNA]</scope>
    <source>
        <strain evidence="7">DSM 1968</strain>
    </source>
</reference>
<name>A0A1D2VBE0_9ASCO</name>
<dbReference type="GeneID" id="30962441"/>
<feature type="repeat" description="WD" evidence="5">
    <location>
        <begin position="337"/>
        <end position="377"/>
    </location>
</feature>
<keyword evidence="4" id="KW-0508">mRNA splicing</keyword>
<dbReference type="InterPro" id="IPR019775">
    <property type="entry name" value="WD40_repeat_CS"/>
</dbReference>
<dbReference type="OrthoDB" id="1068471at2759"/>
<dbReference type="PRINTS" id="PR00320">
    <property type="entry name" value="GPROTEINBRPT"/>
</dbReference>
<dbReference type="GO" id="GO:0008380">
    <property type="term" value="P:RNA splicing"/>
    <property type="evidence" value="ECO:0007669"/>
    <property type="project" value="UniProtKB-KW"/>
</dbReference>
<evidence type="ECO:0000256" key="2">
    <source>
        <dbReference type="ARBA" id="ARBA00022664"/>
    </source>
</evidence>
<evidence type="ECO:0000256" key="3">
    <source>
        <dbReference type="ARBA" id="ARBA00022737"/>
    </source>
</evidence>
<evidence type="ECO:0000313" key="7">
    <source>
        <dbReference type="Proteomes" id="UP000095038"/>
    </source>
</evidence>
<dbReference type="STRING" id="1344418.A0A1D2VBE0"/>
<dbReference type="Pfam" id="PF00400">
    <property type="entry name" value="WD40"/>
    <property type="match status" value="4"/>
</dbReference>
<dbReference type="PROSITE" id="PS50082">
    <property type="entry name" value="WD_REPEATS_2"/>
    <property type="match status" value="4"/>
</dbReference>
<dbReference type="SMART" id="SM00320">
    <property type="entry name" value="WD40"/>
    <property type="match status" value="6"/>
</dbReference>
<evidence type="ECO:0000256" key="5">
    <source>
        <dbReference type="PROSITE-ProRule" id="PRU00221"/>
    </source>
</evidence>
<evidence type="ECO:0000256" key="4">
    <source>
        <dbReference type="ARBA" id="ARBA00023187"/>
    </source>
</evidence>
<feature type="repeat" description="WD" evidence="5">
    <location>
        <begin position="23"/>
        <end position="64"/>
    </location>
</feature>
<dbReference type="InParanoid" id="A0A1D2VBE0"/>
<proteinExistence type="predicted"/>
<keyword evidence="7" id="KW-1185">Reference proteome</keyword>
<dbReference type="AlphaFoldDB" id="A0A1D2VBE0"/>
<gene>
    <name evidence="6" type="ORF">ASCRUDRAFT_114762</name>
</gene>
<dbReference type="GO" id="GO:0003723">
    <property type="term" value="F:RNA binding"/>
    <property type="evidence" value="ECO:0007669"/>
    <property type="project" value="TreeGrafter"/>
</dbReference>
<dbReference type="PANTHER" id="PTHR44006">
    <property type="entry name" value="U5 SMALL NUCLEAR RIBONUCLEOPROTEIN 40 KDA PROTEIN"/>
    <property type="match status" value="1"/>
</dbReference>
<evidence type="ECO:0000256" key="1">
    <source>
        <dbReference type="ARBA" id="ARBA00022574"/>
    </source>
</evidence>
<dbReference type="PROSITE" id="PS50294">
    <property type="entry name" value="WD_REPEATS_REGION"/>
    <property type="match status" value="4"/>
</dbReference>
<dbReference type="InterPro" id="IPR052234">
    <property type="entry name" value="U5_snRNP_Component"/>
</dbReference>
<dbReference type="Proteomes" id="UP000095038">
    <property type="component" value="Unassembled WGS sequence"/>
</dbReference>
<dbReference type="GO" id="GO:0071013">
    <property type="term" value="C:catalytic step 2 spliceosome"/>
    <property type="evidence" value="ECO:0007669"/>
    <property type="project" value="TreeGrafter"/>
</dbReference>
<keyword evidence="3" id="KW-0677">Repeat</keyword>
<dbReference type="InterPro" id="IPR036322">
    <property type="entry name" value="WD40_repeat_dom_sf"/>
</dbReference>
<dbReference type="InterPro" id="IPR015943">
    <property type="entry name" value="WD40/YVTN_repeat-like_dom_sf"/>
</dbReference>
<dbReference type="SUPFAM" id="SSF50978">
    <property type="entry name" value="WD40 repeat-like"/>
    <property type="match status" value="1"/>
</dbReference>
<protein>
    <submittedName>
        <fullName evidence="6">WD40 repeat-like protein</fullName>
    </submittedName>
</protein>
<dbReference type="InterPro" id="IPR020472">
    <property type="entry name" value="WD40_PAC1"/>
</dbReference>
<sequence length="377" mass="43110">MCIPQNTRIDPVSSIDNVPDLILQGHEGPILTSRFNGDGTLIASGGMDRNLFIWKFPHNSTDLSVVNLCKLSGHKNAITSLKWFRNDNERIITSSADNTLALWDLKSCKKIKKFTYKFDSTNKINPQTNFNHHHLTVNDFDIINNDYLNYNNNFISCNDNGDLILWDQRFKQNLIKKININNYSLFSLVSSIKNNLIFTSGLNPIIYSFDLRYFDEKNPYFKIRSPHLDSITSLSLSNDNNSLISRSNDDTIRIYDSSFNTNTNANNNANNNDKYDNKRIKPVVYDGTYNNNENYLIRSKIVDNINNSNRLPVIISGNSNKNVTVWDLNSRKIINQLDGHNGTVIDVDFHPFENTILSSSTDGNLVLKELKNNLLIE</sequence>
<keyword evidence="1 5" id="KW-0853">WD repeat</keyword>
<keyword evidence="2" id="KW-0507">mRNA processing</keyword>